<evidence type="ECO:0000256" key="5">
    <source>
        <dbReference type="ARBA" id="ARBA00022729"/>
    </source>
</evidence>
<dbReference type="GO" id="GO:0080090">
    <property type="term" value="P:regulation of primary metabolic process"/>
    <property type="evidence" value="ECO:0007669"/>
    <property type="project" value="UniProtKB-ARBA"/>
</dbReference>
<dbReference type="InterPro" id="IPR020440">
    <property type="entry name" value="IL-17_chr"/>
</dbReference>
<keyword evidence="4" id="KW-0964">Secreted</keyword>
<keyword evidence="7" id="KW-0325">Glycoprotein</keyword>
<dbReference type="CTD" id="112744"/>
<feature type="compositionally biased region" description="Basic and acidic residues" evidence="9">
    <location>
        <begin position="36"/>
        <end position="49"/>
    </location>
</feature>
<dbReference type="FunFam" id="2.10.90.10:FF:000038">
    <property type="entry name" value="Interleukin-17A"/>
    <property type="match status" value="1"/>
</dbReference>
<dbReference type="InterPro" id="IPR010345">
    <property type="entry name" value="IL-17_fam"/>
</dbReference>
<feature type="region of interest" description="Disordered" evidence="9">
    <location>
        <begin position="34"/>
        <end position="64"/>
    </location>
</feature>
<evidence type="ECO:0000256" key="1">
    <source>
        <dbReference type="ARBA" id="ARBA00004613"/>
    </source>
</evidence>
<keyword evidence="10" id="KW-1185">Reference proteome</keyword>
<evidence type="ECO:0000256" key="2">
    <source>
        <dbReference type="ARBA" id="ARBA00007236"/>
    </source>
</evidence>
<dbReference type="GO" id="GO:0005615">
    <property type="term" value="C:extracellular space"/>
    <property type="evidence" value="ECO:0007669"/>
    <property type="project" value="UniProtKB-KW"/>
</dbReference>
<comment type="similarity">
    <text evidence="2">Belongs to the IL-17 family.</text>
</comment>
<dbReference type="Proteomes" id="UP000081671">
    <property type="component" value="Unplaced"/>
</dbReference>
<sequence length="229" mass="25308">MNVKLQSPSMPLQRFITSVRRCRDACEAAIYQHASPELHHGEPTPRETTQDALPAPEAPPSRVTMKSPLHTAMVRFPLLLTLGLVLPREVAVVHIPQAGAPGLGTAGRKAGHCPALEENTVRVDMRILRQSQGTAVLQDFQNRSTSPWDYNVTRDPHRFPSEIAEARCRHAGCLDAQGREDSSMNAVAIQQEILVLRREPQGCAHSFRLEKMHVSVGCTCVRPVVHQVV</sequence>
<dbReference type="GO" id="GO:0010557">
    <property type="term" value="P:positive regulation of macromolecule biosynthetic process"/>
    <property type="evidence" value="ECO:0007669"/>
    <property type="project" value="UniProtKB-ARBA"/>
</dbReference>
<evidence type="ECO:0000256" key="6">
    <source>
        <dbReference type="ARBA" id="ARBA00023157"/>
    </source>
</evidence>
<accession>A0A1S3FE37</accession>
<name>A0A1S3FE37_DIPOR</name>
<keyword evidence="8" id="KW-0395">Inflammatory response</keyword>
<reference evidence="11" key="1">
    <citation type="submission" date="2025-08" db="UniProtKB">
        <authorList>
            <consortium name="RefSeq"/>
        </authorList>
    </citation>
    <scope>IDENTIFICATION</scope>
    <source>
        <tissue evidence="11">Kidney</tissue>
    </source>
</reference>
<evidence type="ECO:0000256" key="3">
    <source>
        <dbReference type="ARBA" id="ARBA00022514"/>
    </source>
</evidence>
<dbReference type="GeneID" id="105987715"/>
<comment type="subcellular location">
    <subcellularLocation>
        <location evidence="1">Secreted</location>
    </subcellularLocation>
</comment>
<evidence type="ECO:0000256" key="8">
    <source>
        <dbReference type="ARBA" id="ARBA00023198"/>
    </source>
</evidence>
<dbReference type="OrthoDB" id="6093351at2759"/>
<dbReference type="FunCoup" id="A0A1S3FE37">
    <property type="interactions" value="451"/>
</dbReference>
<dbReference type="GO" id="GO:0006954">
    <property type="term" value="P:inflammatory response"/>
    <property type="evidence" value="ECO:0007669"/>
    <property type="project" value="UniProtKB-KW"/>
</dbReference>
<dbReference type="STRING" id="10020.ENSDORP00000005744"/>
<dbReference type="KEGG" id="dord:105987715"/>
<dbReference type="GO" id="GO:0010468">
    <property type="term" value="P:regulation of gene expression"/>
    <property type="evidence" value="ECO:0007669"/>
    <property type="project" value="UniProtKB-ARBA"/>
</dbReference>
<evidence type="ECO:0000256" key="4">
    <source>
        <dbReference type="ARBA" id="ARBA00022525"/>
    </source>
</evidence>
<protein>
    <submittedName>
        <fullName evidence="11">Interleukin-17F</fullName>
    </submittedName>
</protein>
<dbReference type="AlphaFoldDB" id="A0A1S3FE37"/>
<keyword evidence="3" id="KW-0202">Cytokine</keyword>
<dbReference type="RefSeq" id="XP_012874525.1">
    <property type="nucleotide sequence ID" value="XM_013019071.1"/>
</dbReference>
<dbReference type="Gene3D" id="2.10.90.10">
    <property type="entry name" value="Cystine-knot cytokines"/>
    <property type="match status" value="1"/>
</dbReference>
<dbReference type="InterPro" id="IPR029034">
    <property type="entry name" value="Cystine-knot_cytokine"/>
</dbReference>
<dbReference type="InParanoid" id="A0A1S3FE37"/>
<keyword evidence="5" id="KW-0732">Signal</keyword>
<evidence type="ECO:0000256" key="7">
    <source>
        <dbReference type="ARBA" id="ARBA00023180"/>
    </source>
</evidence>
<dbReference type="GO" id="GO:0005125">
    <property type="term" value="F:cytokine activity"/>
    <property type="evidence" value="ECO:0007669"/>
    <property type="project" value="UniProtKB-KW"/>
</dbReference>
<dbReference type="PRINTS" id="PR01932">
    <property type="entry name" value="INTRLEUKIN17"/>
</dbReference>
<evidence type="ECO:0000313" key="10">
    <source>
        <dbReference type="Proteomes" id="UP000081671"/>
    </source>
</evidence>
<proteinExistence type="inferred from homology"/>
<gene>
    <name evidence="11" type="primary">Il17f</name>
</gene>
<evidence type="ECO:0000313" key="11">
    <source>
        <dbReference type="RefSeq" id="XP_012874525.1"/>
    </source>
</evidence>
<keyword evidence="6" id="KW-1015">Disulfide bond</keyword>
<dbReference type="Pfam" id="PF06083">
    <property type="entry name" value="IL17"/>
    <property type="match status" value="1"/>
</dbReference>
<dbReference type="SUPFAM" id="SSF57501">
    <property type="entry name" value="Cystine-knot cytokines"/>
    <property type="match status" value="1"/>
</dbReference>
<evidence type="ECO:0000256" key="9">
    <source>
        <dbReference type="SAM" id="MobiDB-lite"/>
    </source>
</evidence>
<organism evidence="10 11">
    <name type="scientific">Dipodomys ordii</name>
    <name type="common">Ord's kangaroo rat</name>
    <dbReference type="NCBI Taxonomy" id="10020"/>
    <lineage>
        <taxon>Eukaryota</taxon>
        <taxon>Metazoa</taxon>
        <taxon>Chordata</taxon>
        <taxon>Craniata</taxon>
        <taxon>Vertebrata</taxon>
        <taxon>Euteleostomi</taxon>
        <taxon>Mammalia</taxon>
        <taxon>Eutheria</taxon>
        <taxon>Euarchontoglires</taxon>
        <taxon>Glires</taxon>
        <taxon>Rodentia</taxon>
        <taxon>Castorimorpha</taxon>
        <taxon>Heteromyidae</taxon>
        <taxon>Dipodomyinae</taxon>
        <taxon>Dipodomys</taxon>
    </lineage>
</organism>